<name>A0A8H9GS23_9DEIO</name>
<protein>
    <recommendedName>
        <fullName evidence="5">DUF4157 domain-containing protein</fullName>
    </recommendedName>
</protein>
<gene>
    <name evidence="3" type="ORF">GCM10008956_36120</name>
</gene>
<dbReference type="AlphaFoldDB" id="A0A8H9GS23"/>
<evidence type="ECO:0000259" key="2">
    <source>
        <dbReference type="Pfam" id="PF15604"/>
    </source>
</evidence>
<feature type="domain" description="eCIS core" evidence="1">
    <location>
        <begin position="77"/>
        <end position="154"/>
    </location>
</feature>
<dbReference type="InterPro" id="IPR025295">
    <property type="entry name" value="eCIS_core_dom"/>
</dbReference>
<sequence>MLSAPVARVVLGLVPAAERLPLQRAADDARQRHLAQEQAALNADTRSSMQRQLADLDAEATQPVLARIQARRGAGNPLPEAIRLHLEQGLNHDLSRVRIHDDADADQLAKGVNALAFTTGMDIFFRAGQFNPNTRSGLELLAHEVTHTVQQSQGRVGQGIDPDAGLESEARAMGAKLAQVIPSPKTLMPPVAHRNGPHAPGVYTTAAALGRVQAGAAAHTLLSPLRALQRQPELTVQRSVLGAGLGALAGQIPGYTPLTMVLGFDPVAGKAVKADPNVLLDALGRFVPGPFKDMVKVVRDQNLLPKAWAWFQGELGTLQLGRVVTDLRAALAGVPNLGKAKAILTGATARVRQLVLGSARKLADIALTAITAGLGPVGKRLMGQLRQAGDIVTQVLKHPGQFAANLMTALRQGFLGFVGRSGQWIQQGLGDWLSGSANIQFPRNLNVEGVLMTALSIMNLGYDALRARLIKELGPGAAGKVALLEKAGGALGHLRGNVGKAPELKAVATQLSGEVLGGIKADVTETLVQKGLQRVALMFSPAGAAVGAILTAWNTIQTVIDKGQQIMGVIMTALGSVQEIAAGRVTGAARFIEQTIGQALPVMFSFAGRLLGIGNIGARLKKLVQGLRKKLGIDRVIDAVLARLKRLVGAGRQVAGRAADAVQRVVKGVFSRKMFKAGQENHSIWFDTRSGQPQLWVASTPREARVQLHYAHREAGINVERAGGSVVLNGVTHTKASIDLELTQGQAKIAAALNASSGGRFAALTRSEKVDAYFKQLSRTHFSGIQQHFKVLFAVADAHQVSRAKLKPATYYFTCKPNMNRAEYVRQVGFANAELKAMTVETFLKRRTQALVTNAQERVELGVQPSGRDYTEGSAMRLVRTTAKGRLEKLIGLTRDGTVQATERAELAQFTGLLTTSVKDLTTQRLELLRIPQNRQTPQDRAKVVSLGQVILKISTALDALDPTMTPVLSTRQVKRAAQEMIGSLALLHSLDQIGGGSGTVFPGSGLDAYGVARVNSSIGGTWPSMAHRIETHVRRDVSPGHYAQVSMSPISLAVQ</sequence>
<dbReference type="Pfam" id="PF13699">
    <property type="entry name" value="eCIS_core"/>
    <property type="match status" value="1"/>
</dbReference>
<dbReference type="Pfam" id="PF15604">
    <property type="entry name" value="Ntox15"/>
    <property type="match status" value="1"/>
</dbReference>
<evidence type="ECO:0000259" key="1">
    <source>
        <dbReference type="Pfam" id="PF13699"/>
    </source>
</evidence>
<reference evidence="4" key="1">
    <citation type="journal article" date="2019" name="Int. J. Syst. Evol. Microbiol.">
        <title>The Global Catalogue of Microorganisms (GCM) 10K type strain sequencing project: providing services to taxonomists for standard genome sequencing and annotation.</title>
        <authorList>
            <consortium name="The Broad Institute Genomics Platform"/>
            <consortium name="The Broad Institute Genome Sequencing Center for Infectious Disease"/>
            <person name="Wu L."/>
            <person name="Ma J."/>
        </authorList>
    </citation>
    <scope>NUCLEOTIDE SEQUENCE [LARGE SCALE GENOMIC DNA]</scope>
    <source>
        <strain evidence="4">JCM 31047</strain>
    </source>
</reference>
<comment type="caution">
    <text evidence="3">The sequence shown here is derived from an EMBL/GenBank/DDBJ whole genome shotgun (WGS) entry which is preliminary data.</text>
</comment>
<evidence type="ECO:0000313" key="4">
    <source>
        <dbReference type="Proteomes" id="UP000600547"/>
    </source>
</evidence>
<feature type="domain" description="Novel toxin 15" evidence="2">
    <location>
        <begin position="973"/>
        <end position="1039"/>
    </location>
</feature>
<dbReference type="InterPro" id="IPR028949">
    <property type="entry name" value="Ntox15"/>
</dbReference>
<accession>A0A8H9GS23</accession>
<dbReference type="Proteomes" id="UP000600547">
    <property type="component" value="Unassembled WGS sequence"/>
</dbReference>
<evidence type="ECO:0008006" key="5">
    <source>
        <dbReference type="Google" id="ProtNLM"/>
    </source>
</evidence>
<keyword evidence="4" id="KW-1185">Reference proteome</keyword>
<dbReference type="EMBL" id="BMQG01000021">
    <property type="protein sequence ID" value="GGM57215.1"/>
    <property type="molecule type" value="Genomic_DNA"/>
</dbReference>
<organism evidence="3 4">
    <name type="scientific">Deinococcus arenae</name>
    <dbReference type="NCBI Taxonomy" id="1452751"/>
    <lineage>
        <taxon>Bacteria</taxon>
        <taxon>Thermotogati</taxon>
        <taxon>Deinococcota</taxon>
        <taxon>Deinococci</taxon>
        <taxon>Deinococcales</taxon>
        <taxon>Deinococcaceae</taxon>
        <taxon>Deinococcus</taxon>
    </lineage>
</organism>
<proteinExistence type="predicted"/>
<evidence type="ECO:0000313" key="3">
    <source>
        <dbReference type="EMBL" id="GGM57215.1"/>
    </source>
</evidence>